<proteinExistence type="predicted"/>
<feature type="transmembrane region" description="Helical" evidence="1">
    <location>
        <begin position="55"/>
        <end position="79"/>
    </location>
</feature>
<organism evidence="2 3">
    <name type="scientific">Rhododendron simsii</name>
    <name type="common">Sims's rhododendron</name>
    <dbReference type="NCBI Taxonomy" id="118357"/>
    <lineage>
        <taxon>Eukaryota</taxon>
        <taxon>Viridiplantae</taxon>
        <taxon>Streptophyta</taxon>
        <taxon>Embryophyta</taxon>
        <taxon>Tracheophyta</taxon>
        <taxon>Spermatophyta</taxon>
        <taxon>Magnoliopsida</taxon>
        <taxon>eudicotyledons</taxon>
        <taxon>Gunneridae</taxon>
        <taxon>Pentapetalae</taxon>
        <taxon>asterids</taxon>
        <taxon>Ericales</taxon>
        <taxon>Ericaceae</taxon>
        <taxon>Ericoideae</taxon>
        <taxon>Rhodoreae</taxon>
        <taxon>Rhododendron</taxon>
    </lineage>
</organism>
<keyword evidence="1" id="KW-1133">Transmembrane helix</keyword>
<evidence type="ECO:0000313" key="3">
    <source>
        <dbReference type="Proteomes" id="UP000626092"/>
    </source>
</evidence>
<reference evidence="2" key="1">
    <citation type="submission" date="2019-11" db="EMBL/GenBank/DDBJ databases">
        <authorList>
            <person name="Liu Y."/>
            <person name="Hou J."/>
            <person name="Li T.-Q."/>
            <person name="Guan C.-H."/>
            <person name="Wu X."/>
            <person name="Wu H.-Z."/>
            <person name="Ling F."/>
            <person name="Zhang R."/>
            <person name="Shi X.-G."/>
            <person name="Ren J.-P."/>
            <person name="Chen E.-F."/>
            <person name="Sun J.-M."/>
        </authorList>
    </citation>
    <scope>NUCLEOTIDE SEQUENCE</scope>
    <source>
        <strain evidence="2">Adult_tree_wgs_1</strain>
        <tissue evidence="2">Leaves</tissue>
    </source>
</reference>
<dbReference type="AlphaFoldDB" id="A0A834G138"/>
<accession>A0A834G138</accession>
<name>A0A834G138_RHOSS</name>
<evidence type="ECO:0000313" key="2">
    <source>
        <dbReference type="EMBL" id="KAF7121499.1"/>
    </source>
</evidence>
<keyword evidence="1" id="KW-0472">Membrane</keyword>
<evidence type="ECO:0000256" key="1">
    <source>
        <dbReference type="SAM" id="Phobius"/>
    </source>
</evidence>
<sequence>MFLGAKVVKLISFIGKRWTDLCFPVEEDGISIWRLADVLQAFSYRSWWSFTLVDLSGLISCMLYIVNSLILVFLLSPLLPLMSNVWRSMAAVRDDTDSQIFWFLSYGSSSFCWDSWLPSSPLLPSEFCSKICEVDLSDGFGGSPVWKLTTHGIFSTCSAWDRVRYKHCRLTFSYSSSVKSVERGCQASMAKRLDFLVSNYRIYCLLRDLKARNRSRFEGQPMDTSSIISSSIFMIKDTHMTANISSSV</sequence>
<protein>
    <submittedName>
        <fullName evidence="2">Uncharacterized protein</fullName>
    </submittedName>
</protein>
<keyword evidence="3" id="KW-1185">Reference proteome</keyword>
<comment type="caution">
    <text evidence="2">The sequence shown here is derived from an EMBL/GenBank/DDBJ whole genome shotgun (WGS) entry which is preliminary data.</text>
</comment>
<dbReference type="Proteomes" id="UP000626092">
    <property type="component" value="Unassembled WGS sequence"/>
</dbReference>
<dbReference type="EMBL" id="WJXA01000013">
    <property type="protein sequence ID" value="KAF7121499.1"/>
    <property type="molecule type" value="Genomic_DNA"/>
</dbReference>
<gene>
    <name evidence="2" type="ORF">RHSIM_Rhsim13G0007100</name>
</gene>
<keyword evidence="1" id="KW-0812">Transmembrane</keyword>